<reference evidence="2" key="1">
    <citation type="submission" date="2022-11" db="UniProtKB">
        <authorList>
            <consortium name="WormBaseParasite"/>
        </authorList>
    </citation>
    <scope>IDENTIFICATION</scope>
</reference>
<proteinExistence type="predicted"/>
<evidence type="ECO:0000313" key="1">
    <source>
        <dbReference type="Proteomes" id="UP000887580"/>
    </source>
</evidence>
<accession>A0AC35GRS2</accession>
<evidence type="ECO:0000313" key="2">
    <source>
        <dbReference type="WBParaSite" id="PS1159_v2.g8165.t1"/>
    </source>
</evidence>
<name>A0AC35GRS2_9BILA</name>
<dbReference type="Proteomes" id="UP000887580">
    <property type="component" value="Unplaced"/>
</dbReference>
<protein>
    <submittedName>
        <fullName evidence="2">Uncharacterized protein</fullName>
    </submittedName>
</protein>
<sequence>MVAASDDFTTTENNSEDTSNVNKISFVQNFQEYRYDEPQGSSSKSLPSIQLPAYNMKPSNTENFYGNVSNDNHFEVMPNMAEPYFDEQTYQQELCQNSQYSNEFYPFNPQNNTDVGEQLCTSSKNYEQKSFEHLNEYQTFAPKNYADFEQNVNNQHELVWIEYLENKTFPPQKFLSQLDLQYPNRAIYY</sequence>
<organism evidence="1 2">
    <name type="scientific">Panagrolaimus sp. PS1159</name>
    <dbReference type="NCBI Taxonomy" id="55785"/>
    <lineage>
        <taxon>Eukaryota</taxon>
        <taxon>Metazoa</taxon>
        <taxon>Ecdysozoa</taxon>
        <taxon>Nematoda</taxon>
        <taxon>Chromadorea</taxon>
        <taxon>Rhabditida</taxon>
        <taxon>Tylenchina</taxon>
        <taxon>Panagrolaimomorpha</taxon>
        <taxon>Panagrolaimoidea</taxon>
        <taxon>Panagrolaimidae</taxon>
        <taxon>Panagrolaimus</taxon>
    </lineage>
</organism>
<dbReference type="WBParaSite" id="PS1159_v2.g8165.t1">
    <property type="protein sequence ID" value="PS1159_v2.g8165.t1"/>
    <property type="gene ID" value="PS1159_v2.g8165"/>
</dbReference>